<dbReference type="PROSITE" id="PS50043">
    <property type="entry name" value="HTH_LUXR_2"/>
    <property type="match status" value="1"/>
</dbReference>
<keyword evidence="2" id="KW-0238">DNA-binding</keyword>
<dbReference type="SUPFAM" id="SSF48452">
    <property type="entry name" value="TPR-like"/>
    <property type="match status" value="1"/>
</dbReference>
<evidence type="ECO:0000256" key="1">
    <source>
        <dbReference type="ARBA" id="ARBA00023015"/>
    </source>
</evidence>
<dbReference type="InterPro" id="IPR036388">
    <property type="entry name" value="WH-like_DNA-bd_sf"/>
</dbReference>
<dbReference type="InterPro" id="IPR011990">
    <property type="entry name" value="TPR-like_helical_dom_sf"/>
</dbReference>
<dbReference type="GO" id="GO:0006355">
    <property type="term" value="P:regulation of DNA-templated transcription"/>
    <property type="evidence" value="ECO:0007669"/>
    <property type="project" value="InterPro"/>
</dbReference>
<dbReference type="STRING" id="1752398.A8M32_10090"/>
<proteinExistence type="predicted"/>
<protein>
    <submittedName>
        <fullName evidence="4">Adenylate cyclase</fullName>
    </submittedName>
</protein>
<dbReference type="PANTHER" id="PTHR44688">
    <property type="entry name" value="DNA-BINDING TRANSCRIPTIONAL ACTIVATOR DEVR_DOSR"/>
    <property type="match status" value="1"/>
</dbReference>
<dbReference type="Pfam" id="PF00196">
    <property type="entry name" value="GerE"/>
    <property type="match status" value="1"/>
</dbReference>
<comment type="caution">
    <text evidence="4">The sequence shown here is derived from an EMBL/GenBank/DDBJ whole genome shotgun (WGS) entry which is preliminary data.</text>
</comment>
<evidence type="ECO:0000313" key="5">
    <source>
        <dbReference type="Proteomes" id="UP000094342"/>
    </source>
</evidence>
<dbReference type="InterPro" id="IPR016032">
    <property type="entry name" value="Sig_transdc_resp-reg_C-effctor"/>
</dbReference>
<keyword evidence="3" id="KW-0804">Transcription</keyword>
<dbReference type="Proteomes" id="UP000094342">
    <property type="component" value="Unassembled WGS sequence"/>
</dbReference>
<dbReference type="Gene3D" id="1.10.10.10">
    <property type="entry name" value="Winged helix-like DNA-binding domain superfamily/Winged helix DNA-binding domain"/>
    <property type="match status" value="1"/>
</dbReference>
<gene>
    <name evidence="4" type="ORF">A8M32_10090</name>
</gene>
<dbReference type="OrthoDB" id="54411at2"/>
<dbReference type="Gene3D" id="3.40.50.10070">
    <property type="entry name" value="TolB, N-terminal domain"/>
    <property type="match status" value="1"/>
</dbReference>
<dbReference type="InterPro" id="IPR000792">
    <property type="entry name" value="Tscrpt_reg_LuxR_C"/>
</dbReference>
<evidence type="ECO:0000256" key="3">
    <source>
        <dbReference type="ARBA" id="ARBA00023163"/>
    </source>
</evidence>
<dbReference type="EMBL" id="LYBW01000056">
    <property type="protein sequence ID" value="ODR91164.1"/>
    <property type="molecule type" value="Genomic_DNA"/>
</dbReference>
<name>A0A1E3VC79_9HYPH</name>
<dbReference type="AlphaFoldDB" id="A0A1E3VC79"/>
<reference evidence="5" key="1">
    <citation type="submission" date="2016-05" db="EMBL/GenBank/DDBJ databases">
        <authorList>
            <person name="Li Y."/>
        </authorList>
    </citation>
    <scope>NUCLEOTIDE SEQUENCE [LARGE SCALE GENOMIC DNA]</scope>
    <source>
        <strain evidence="5">YIC4027</strain>
    </source>
</reference>
<evidence type="ECO:0000313" key="4">
    <source>
        <dbReference type="EMBL" id="ODR91164.1"/>
    </source>
</evidence>
<accession>A0A1E3VC79</accession>
<dbReference type="Gene3D" id="1.25.40.10">
    <property type="entry name" value="Tetratricopeptide repeat domain"/>
    <property type="match status" value="2"/>
</dbReference>
<dbReference type="PRINTS" id="PR00038">
    <property type="entry name" value="HTHLUXR"/>
</dbReference>
<dbReference type="CDD" id="cd06170">
    <property type="entry name" value="LuxR_C_like"/>
    <property type="match status" value="1"/>
</dbReference>
<dbReference type="GO" id="GO:0003677">
    <property type="term" value="F:DNA binding"/>
    <property type="evidence" value="ECO:0007669"/>
    <property type="project" value="UniProtKB-KW"/>
</dbReference>
<organism evidence="4 5">
    <name type="scientific">Sinorhizobium alkalisoli</name>
    <dbReference type="NCBI Taxonomy" id="1752398"/>
    <lineage>
        <taxon>Bacteria</taxon>
        <taxon>Pseudomonadati</taxon>
        <taxon>Pseudomonadota</taxon>
        <taxon>Alphaproteobacteria</taxon>
        <taxon>Hyphomicrobiales</taxon>
        <taxon>Rhizobiaceae</taxon>
        <taxon>Sinorhizobium/Ensifer group</taxon>
        <taxon>Sinorhizobium</taxon>
    </lineage>
</organism>
<dbReference type="RefSeq" id="WP_069458272.1">
    <property type="nucleotide sequence ID" value="NZ_CP034909.1"/>
</dbReference>
<dbReference type="PANTHER" id="PTHR44688:SF16">
    <property type="entry name" value="DNA-BINDING TRANSCRIPTIONAL ACTIVATOR DEVR_DOSR"/>
    <property type="match status" value="1"/>
</dbReference>
<sequence length="479" mass="51688">MVLNCVSKAQALGALSNRERMIAEKFASGMTYREIGNALFIAPTTVRTHLATIYEKLGVHNKVGLAAYFNSASDVQPDAPSPLADALPVLAIFPFECLNSEERWLRLADGLSSDITIDMARYAGLPVIAFHTMKALGSKPADFAAGGAAFGVTYLVSGRLRANDERIRLTIELADIRTGVSLWRERYDRPVEQIFALQDSLAESIINLLAGSFGILATVGRKAIRRKPPASLSAYDCYLLALEQHTTFSRSGNAEAIRLFSRALEHDPTFASAWAELGYAYSVEACNGFGHDLPTSIENWRTAIENALQLDPTNICACASLGDLRACLGDREGAERAHRRAFEYGSNHAGILMLLAGSKALVVGDPSEAIPLMERAMQLNPLAPPWYFAMQGRILFVAGRHMEAIAALQRSAPQSPDVLMFLALAHAAVGDTVEVAKVTARLKAEFPEFSVARFIAGRPVTNPGAALAIRNASALAGLD</sequence>
<evidence type="ECO:0000256" key="2">
    <source>
        <dbReference type="ARBA" id="ARBA00023125"/>
    </source>
</evidence>
<keyword evidence="1" id="KW-0805">Transcription regulation</keyword>
<keyword evidence="5" id="KW-1185">Reference proteome</keyword>
<dbReference type="SUPFAM" id="SSF46894">
    <property type="entry name" value="C-terminal effector domain of the bipartite response regulators"/>
    <property type="match status" value="1"/>
</dbReference>
<dbReference type="SMART" id="SM00421">
    <property type="entry name" value="HTH_LUXR"/>
    <property type="match status" value="1"/>
</dbReference>